<evidence type="ECO:0000256" key="4">
    <source>
        <dbReference type="ARBA" id="ARBA00023295"/>
    </source>
</evidence>
<dbReference type="SMART" id="SM00641">
    <property type="entry name" value="Glyco_25"/>
    <property type="match status" value="1"/>
</dbReference>
<feature type="signal peptide" evidence="5">
    <location>
        <begin position="1"/>
        <end position="27"/>
    </location>
</feature>
<evidence type="ECO:0000256" key="5">
    <source>
        <dbReference type="SAM" id="SignalP"/>
    </source>
</evidence>
<dbReference type="GO" id="GO:0009253">
    <property type="term" value="P:peptidoglycan catabolic process"/>
    <property type="evidence" value="ECO:0007669"/>
    <property type="project" value="InterPro"/>
</dbReference>
<organism evidence="7 8">
    <name type="scientific">Enterococcus alcedinis</name>
    <dbReference type="NCBI Taxonomy" id="1274384"/>
    <lineage>
        <taxon>Bacteria</taxon>
        <taxon>Bacillati</taxon>
        <taxon>Bacillota</taxon>
        <taxon>Bacilli</taxon>
        <taxon>Lactobacillales</taxon>
        <taxon>Enterococcaceae</taxon>
        <taxon>Enterococcus</taxon>
    </lineage>
</organism>
<reference evidence="7" key="2">
    <citation type="submission" date="2020-09" db="EMBL/GenBank/DDBJ databases">
        <authorList>
            <person name="Sun Q."/>
            <person name="Sedlacek I."/>
        </authorList>
    </citation>
    <scope>NUCLEOTIDE SEQUENCE</scope>
    <source>
        <strain evidence="7">CCM 8433</strain>
    </source>
</reference>
<dbReference type="InterPro" id="IPR017853">
    <property type="entry name" value="GH"/>
</dbReference>
<evidence type="ECO:0000313" key="7">
    <source>
        <dbReference type="EMBL" id="GGI66328.1"/>
    </source>
</evidence>
<evidence type="ECO:0000256" key="2">
    <source>
        <dbReference type="ARBA" id="ARBA00022729"/>
    </source>
</evidence>
<protein>
    <recommendedName>
        <fullName evidence="6">GW domain-containing protein</fullName>
    </recommendedName>
</protein>
<dbReference type="PANTHER" id="PTHR34135">
    <property type="entry name" value="LYSOZYME"/>
    <property type="match status" value="1"/>
</dbReference>
<keyword evidence="3" id="KW-0378">Hydrolase</keyword>
<sequence>MKRKIVLGLMASSLLVAPLLQSIPVLAEGTEEMDSTYVSSEEYATETIESTVPSDVLSEPLVTITNESLEEMLESSVLASEESQATEASSQELFSESEEQQYEEVFYNGQWFKFPVQPYTEEPVVDPNANHELGNTVNTMLKSRSKADIITEDQTGRPKWDFIDVASYQSDLSVKDYEYMKKHGVTGVVVKLTEGTSYKNPYAQTQIENAKKAGLKVSTYHYSHFLTKEGAEAEAAYYAAEAKRLNLPSNTIMVNDIEENFNAFSTQNSIFFANKLKDLGYPTTMHYSYASAFERGLLASEMLGAKNLWIAQYPYQPSDKNILHTAHSAWQWSSSMKFTEIKNKTFDVNMDHTGMFSNRSAIEGEVEDIKPVSEKVINKYATITAKDFIFWNDLSFKKQNATSSQYFQKTLYVDKEYTYADGVKYVSVKDSNQKQIGIVDSRALTYATSRGGIYISHSLYVTVRSKNYKIWQNFNFSTTRGITGQYYDQTVQVRGKYHHFNGSIYYSLYTNDGKWIGYVDAMSVRQGSGQQGIHYKYGKFVTVKGNYNLWRNFSWNNQTKASLYKGQTIEARGYYNHFNGSRYLSLYDNKGKWLGYINERGVNTEKSRGGAALAAKFNKKIVKRNYTIWQDFGFSKKKANSNQYLNQTLYVAVQYRHFNGSTYYSLYNSKNQWLGYINANATK</sequence>
<evidence type="ECO:0000313" key="8">
    <source>
        <dbReference type="Proteomes" id="UP000622610"/>
    </source>
</evidence>
<dbReference type="RefSeq" id="WP_188368159.1">
    <property type="nucleotide sequence ID" value="NZ_BMDT01000010.1"/>
</dbReference>
<dbReference type="GO" id="GO:0003796">
    <property type="term" value="F:lysozyme activity"/>
    <property type="evidence" value="ECO:0007669"/>
    <property type="project" value="InterPro"/>
</dbReference>
<dbReference type="InterPro" id="IPR025987">
    <property type="entry name" value="GW_dom"/>
</dbReference>
<dbReference type="PANTHER" id="PTHR34135:SF2">
    <property type="entry name" value="LYSOZYME"/>
    <property type="match status" value="1"/>
</dbReference>
<comment type="similarity">
    <text evidence="1">Belongs to the glycosyl hydrolase 25 family.</text>
</comment>
<dbReference type="Pfam" id="PF01183">
    <property type="entry name" value="Glyco_hydro_25"/>
    <property type="match status" value="1"/>
</dbReference>
<dbReference type="SUPFAM" id="SSF51445">
    <property type="entry name" value="(Trans)glycosidases"/>
    <property type="match status" value="1"/>
</dbReference>
<dbReference type="Proteomes" id="UP000622610">
    <property type="component" value="Unassembled WGS sequence"/>
</dbReference>
<dbReference type="AlphaFoldDB" id="A0A917JG66"/>
<comment type="caution">
    <text evidence="7">The sequence shown here is derived from an EMBL/GenBank/DDBJ whole genome shotgun (WGS) entry which is preliminary data.</text>
</comment>
<reference evidence="7" key="1">
    <citation type="journal article" date="2014" name="Int. J. Syst. Evol. Microbiol.">
        <title>Complete genome sequence of Corynebacterium casei LMG S-19264T (=DSM 44701T), isolated from a smear-ripened cheese.</title>
        <authorList>
            <consortium name="US DOE Joint Genome Institute (JGI-PGF)"/>
            <person name="Walter F."/>
            <person name="Albersmeier A."/>
            <person name="Kalinowski J."/>
            <person name="Ruckert C."/>
        </authorList>
    </citation>
    <scope>NUCLEOTIDE SEQUENCE</scope>
    <source>
        <strain evidence="7">CCM 8433</strain>
    </source>
</reference>
<feature type="chain" id="PRO_5037571201" description="GW domain-containing protein" evidence="5">
    <location>
        <begin position="28"/>
        <end position="683"/>
    </location>
</feature>
<keyword evidence="2 5" id="KW-0732">Signal</keyword>
<dbReference type="InterPro" id="IPR002053">
    <property type="entry name" value="Glyco_hydro_25"/>
</dbReference>
<evidence type="ECO:0000259" key="6">
    <source>
        <dbReference type="PROSITE" id="PS51780"/>
    </source>
</evidence>
<proteinExistence type="inferred from homology"/>
<dbReference type="PROSITE" id="PS51780">
    <property type="entry name" value="GW"/>
    <property type="match status" value="1"/>
</dbReference>
<keyword evidence="8" id="KW-1185">Reference proteome</keyword>
<dbReference type="GO" id="GO:0016998">
    <property type="term" value="P:cell wall macromolecule catabolic process"/>
    <property type="evidence" value="ECO:0007669"/>
    <property type="project" value="InterPro"/>
</dbReference>
<dbReference type="SUPFAM" id="SSF82057">
    <property type="entry name" value="Prokaryotic SH3-related domain"/>
    <property type="match status" value="1"/>
</dbReference>
<gene>
    <name evidence="7" type="ORF">GCM10011482_19820</name>
</gene>
<feature type="domain" description="GW" evidence="6">
    <location>
        <begin position="373"/>
        <end position="449"/>
    </location>
</feature>
<dbReference type="GO" id="GO:0016052">
    <property type="term" value="P:carbohydrate catabolic process"/>
    <property type="evidence" value="ECO:0007669"/>
    <property type="project" value="TreeGrafter"/>
</dbReference>
<evidence type="ECO:0000256" key="3">
    <source>
        <dbReference type="ARBA" id="ARBA00022801"/>
    </source>
</evidence>
<dbReference type="PROSITE" id="PS51904">
    <property type="entry name" value="GLYCOSYL_HYDROL_F25_2"/>
    <property type="match status" value="1"/>
</dbReference>
<dbReference type="EMBL" id="BMDT01000010">
    <property type="protein sequence ID" value="GGI66328.1"/>
    <property type="molecule type" value="Genomic_DNA"/>
</dbReference>
<keyword evidence="4" id="KW-0326">Glycosidase</keyword>
<dbReference type="Gene3D" id="2.30.30.170">
    <property type="match status" value="1"/>
</dbReference>
<dbReference type="Gene3D" id="3.20.20.80">
    <property type="entry name" value="Glycosidases"/>
    <property type="match status" value="1"/>
</dbReference>
<dbReference type="InterPro" id="IPR038200">
    <property type="entry name" value="GW_dom_sf"/>
</dbReference>
<accession>A0A917JG66</accession>
<name>A0A917JG66_9ENTE</name>
<evidence type="ECO:0000256" key="1">
    <source>
        <dbReference type="ARBA" id="ARBA00010646"/>
    </source>
</evidence>
<dbReference type="InterPro" id="IPR018077">
    <property type="entry name" value="Glyco_hydro_fam25_subgr"/>
</dbReference>